<evidence type="ECO:0000313" key="3">
    <source>
        <dbReference type="Proteomes" id="UP001578633"/>
    </source>
</evidence>
<reference evidence="2 3" key="1">
    <citation type="submission" date="2024-09" db="EMBL/GenBank/DDBJ databases">
        <title>T2T genomes of carrot and Alternaria dauci and their utility for understanding host-pathogen interaction during carrot leaf blight disease.</title>
        <authorList>
            <person name="Liu W."/>
            <person name="Xu S."/>
            <person name="Ou C."/>
            <person name="Liu X."/>
            <person name="Zhuang F."/>
            <person name="Deng X.W."/>
        </authorList>
    </citation>
    <scope>NUCLEOTIDE SEQUENCE [LARGE SCALE GENOMIC DNA]</scope>
    <source>
        <strain evidence="2 3">A2016</strain>
    </source>
</reference>
<organism evidence="2 3">
    <name type="scientific">Alternaria dauci</name>
    <dbReference type="NCBI Taxonomy" id="48095"/>
    <lineage>
        <taxon>Eukaryota</taxon>
        <taxon>Fungi</taxon>
        <taxon>Dikarya</taxon>
        <taxon>Ascomycota</taxon>
        <taxon>Pezizomycotina</taxon>
        <taxon>Dothideomycetes</taxon>
        <taxon>Pleosporomycetidae</taxon>
        <taxon>Pleosporales</taxon>
        <taxon>Pleosporineae</taxon>
        <taxon>Pleosporaceae</taxon>
        <taxon>Alternaria</taxon>
        <taxon>Alternaria sect. Porri</taxon>
    </lineage>
</organism>
<dbReference type="RefSeq" id="XP_069311580.1">
    <property type="nucleotide sequence ID" value="XM_069446618.1"/>
</dbReference>
<dbReference type="Proteomes" id="UP001578633">
    <property type="component" value="Chromosome 1"/>
</dbReference>
<evidence type="ECO:0008006" key="4">
    <source>
        <dbReference type="Google" id="ProtNLM"/>
    </source>
</evidence>
<sequence length="336" mass="36877">MTKPKDTDICNVFTVVNPCGPLTPQRAAKINNVNYEELDLSDAAPDTAKDDDDSDTLDGEYMPIKNKGKAKSKSVSPKKKRKTPSPPSKPTGKAQKLHAPVYRKHDPTTDGSAPFGVAQAAFEAYNEHVPLKTDLICSCHKPARTNEVLITQCANKDCKIRWYHKDCLNTRGKLQARHGTYLCEQCQGEKYFDELSRVNGWSTEKLIKDEIGMPFTRQEAVETLGNTGNFQAVANPYGLATSAPSNALSPLAQPFTPDTLAATGAADSSRLAVGSEHALGLETSRPYFVTEAYTRAEEHRRIADAAWESAQVNGCYSDEWDEEMGEGDEQGEDVTE</sequence>
<dbReference type="Gene3D" id="3.30.40.10">
    <property type="entry name" value="Zinc/RING finger domain, C3HC4 (zinc finger)"/>
    <property type="match status" value="1"/>
</dbReference>
<evidence type="ECO:0000313" key="2">
    <source>
        <dbReference type="EMBL" id="KAL1800996.1"/>
    </source>
</evidence>
<accession>A0ABR3UX02</accession>
<protein>
    <recommendedName>
        <fullName evidence="4">PHD-type domain-containing protein</fullName>
    </recommendedName>
</protein>
<comment type="caution">
    <text evidence="2">The sequence shown here is derived from an EMBL/GenBank/DDBJ whole genome shotgun (WGS) entry which is preliminary data.</text>
</comment>
<feature type="region of interest" description="Disordered" evidence="1">
    <location>
        <begin position="37"/>
        <end position="110"/>
    </location>
</feature>
<dbReference type="CDD" id="cd15489">
    <property type="entry name" value="PHD_SF"/>
    <property type="match status" value="1"/>
</dbReference>
<proteinExistence type="predicted"/>
<gene>
    <name evidence="2" type="ORF">ACET3X_001338</name>
</gene>
<keyword evidence="3" id="KW-1185">Reference proteome</keyword>
<dbReference type="GeneID" id="96081660"/>
<feature type="compositionally biased region" description="Basic residues" evidence="1">
    <location>
        <begin position="66"/>
        <end position="83"/>
    </location>
</feature>
<dbReference type="SUPFAM" id="SSF57903">
    <property type="entry name" value="FYVE/PHD zinc finger"/>
    <property type="match status" value="1"/>
</dbReference>
<evidence type="ECO:0000256" key="1">
    <source>
        <dbReference type="SAM" id="MobiDB-lite"/>
    </source>
</evidence>
<dbReference type="EMBL" id="JBHGVX010000001">
    <property type="protein sequence ID" value="KAL1800996.1"/>
    <property type="molecule type" value="Genomic_DNA"/>
</dbReference>
<name>A0ABR3UX02_9PLEO</name>
<feature type="compositionally biased region" description="Acidic residues" evidence="1">
    <location>
        <begin position="49"/>
        <end position="58"/>
    </location>
</feature>
<dbReference type="InterPro" id="IPR011011">
    <property type="entry name" value="Znf_FYVE_PHD"/>
</dbReference>
<dbReference type="InterPro" id="IPR013083">
    <property type="entry name" value="Znf_RING/FYVE/PHD"/>
</dbReference>